<protein>
    <recommendedName>
        <fullName evidence="3">DUF3887 domain-containing protein</fullName>
    </recommendedName>
</protein>
<dbReference type="KEGG" id="egm:AYC65_01680"/>
<reference evidence="1 2" key="1">
    <citation type="submission" date="2020-12" db="EMBL/GenBank/DDBJ databases">
        <title>FDA dAtabase for Regulatory Grade micrObial Sequences (FDA-ARGOS): Supporting development and validation of Infectious Disease Dx tests.</title>
        <authorList>
            <person name="Kerrigan L."/>
            <person name="Long C."/>
            <person name="Tallon L."/>
            <person name="Sadzewicz L."/>
            <person name="Zhao X."/>
            <person name="Boylan J."/>
            <person name="Ott S."/>
            <person name="Bowen H."/>
            <person name="Vavikolanu K."/>
            <person name="Mehta A."/>
            <person name="Aluvathingal J."/>
            <person name="Nadendla S."/>
            <person name="Yan Y."/>
            <person name="Sichtig H."/>
        </authorList>
    </citation>
    <scope>NUCLEOTIDE SEQUENCE [LARGE SCALE GENOMIC DNA]</scope>
    <source>
        <strain evidence="1 2">FDAARGOS_1031</strain>
    </source>
</reference>
<proteinExistence type="predicted"/>
<gene>
    <name evidence="1" type="ORF">I6H88_12210</name>
</gene>
<evidence type="ECO:0000313" key="1">
    <source>
        <dbReference type="EMBL" id="QQN57218.1"/>
    </source>
</evidence>
<dbReference type="AlphaFoldDB" id="A0A7T7UVY6"/>
<dbReference type="OrthoDB" id="883394at2"/>
<accession>A0A7T7UVY6</accession>
<dbReference type="GeneID" id="93131595"/>
<dbReference type="PROSITE" id="PS51257">
    <property type="entry name" value="PROKAR_LIPOPROTEIN"/>
    <property type="match status" value="1"/>
</dbReference>
<evidence type="ECO:0008006" key="3">
    <source>
        <dbReference type="Google" id="ProtNLM"/>
    </source>
</evidence>
<dbReference type="RefSeq" id="WP_034869342.1">
    <property type="nucleotide sequence ID" value="NZ_CBCSDR010000009.1"/>
</dbReference>
<organism evidence="1 2">
    <name type="scientific">Elizabethkingia bruuniana</name>
    <dbReference type="NCBI Taxonomy" id="1756149"/>
    <lineage>
        <taxon>Bacteria</taxon>
        <taxon>Pseudomonadati</taxon>
        <taxon>Bacteroidota</taxon>
        <taxon>Flavobacteriia</taxon>
        <taxon>Flavobacteriales</taxon>
        <taxon>Weeksellaceae</taxon>
        <taxon>Elizabethkingia</taxon>
    </lineage>
</organism>
<keyword evidence="2" id="KW-1185">Reference proteome</keyword>
<name>A0A7T7UVY6_9FLAO</name>
<dbReference type="EMBL" id="CP067018">
    <property type="protein sequence ID" value="QQN57218.1"/>
    <property type="molecule type" value="Genomic_DNA"/>
</dbReference>
<dbReference type="Proteomes" id="UP000595426">
    <property type="component" value="Chromosome"/>
</dbReference>
<evidence type="ECO:0000313" key="2">
    <source>
        <dbReference type="Proteomes" id="UP000595426"/>
    </source>
</evidence>
<sequence length="143" mass="16948">MKKYLLLIPFLLVGCSFNRTYRNRAEDKEEAEKVVSKLYYTLQNGDLQKASKFFSGKFFQVTDKNKFNKLFKKMDEYGKVSDYNLSKWETLVVEGTNSKAEYVLTYDVKRDSTKMQEVFSMEKENDSIKIVGYRVNYDFLLEK</sequence>